<dbReference type="InterPro" id="IPR028978">
    <property type="entry name" value="Chorismate_lyase_/UTRA_dom_sf"/>
</dbReference>
<dbReference type="GO" id="GO:0003677">
    <property type="term" value="F:DNA binding"/>
    <property type="evidence" value="ECO:0007669"/>
    <property type="project" value="UniProtKB-KW"/>
</dbReference>
<evidence type="ECO:0000259" key="4">
    <source>
        <dbReference type="PROSITE" id="PS50949"/>
    </source>
</evidence>
<dbReference type="RefSeq" id="WP_090551319.1">
    <property type="nucleotide sequence ID" value="NZ_FNFP01000001.1"/>
</dbReference>
<feature type="domain" description="HTH gntR-type" evidence="4">
    <location>
        <begin position="14"/>
        <end position="82"/>
    </location>
</feature>
<dbReference type="SUPFAM" id="SSF46785">
    <property type="entry name" value="Winged helix' DNA-binding domain"/>
    <property type="match status" value="1"/>
</dbReference>
<dbReference type="EMBL" id="FNFP01000001">
    <property type="protein sequence ID" value="SDK22956.1"/>
    <property type="molecule type" value="Genomic_DNA"/>
</dbReference>
<dbReference type="PROSITE" id="PS50949">
    <property type="entry name" value="HTH_GNTR"/>
    <property type="match status" value="1"/>
</dbReference>
<keyword evidence="2" id="KW-0238">DNA-binding</keyword>
<keyword evidence="3" id="KW-0804">Transcription</keyword>
<dbReference type="GO" id="GO:0003700">
    <property type="term" value="F:DNA-binding transcription factor activity"/>
    <property type="evidence" value="ECO:0007669"/>
    <property type="project" value="InterPro"/>
</dbReference>
<dbReference type="Gene3D" id="1.10.10.10">
    <property type="entry name" value="Winged helix-like DNA-binding domain superfamily/Winged helix DNA-binding domain"/>
    <property type="match status" value="1"/>
</dbReference>
<evidence type="ECO:0000256" key="3">
    <source>
        <dbReference type="ARBA" id="ARBA00023163"/>
    </source>
</evidence>
<accession>A0A1G9A6J3</accession>
<dbReference type="CDD" id="cd07377">
    <property type="entry name" value="WHTH_GntR"/>
    <property type="match status" value="1"/>
</dbReference>
<organism evidence="5 6">
    <name type="scientific">Natronincola ferrireducens</name>
    <dbReference type="NCBI Taxonomy" id="393762"/>
    <lineage>
        <taxon>Bacteria</taxon>
        <taxon>Bacillati</taxon>
        <taxon>Bacillota</taxon>
        <taxon>Clostridia</taxon>
        <taxon>Peptostreptococcales</taxon>
        <taxon>Natronincolaceae</taxon>
        <taxon>Natronincola</taxon>
    </lineage>
</organism>
<dbReference type="Pfam" id="PF00392">
    <property type="entry name" value="GntR"/>
    <property type="match status" value="1"/>
</dbReference>
<dbReference type="Gene3D" id="3.40.1410.10">
    <property type="entry name" value="Chorismate lyase-like"/>
    <property type="match status" value="1"/>
</dbReference>
<reference evidence="5 6" key="1">
    <citation type="submission" date="2016-10" db="EMBL/GenBank/DDBJ databases">
        <authorList>
            <person name="de Groot N.N."/>
        </authorList>
    </citation>
    <scope>NUCLEOTIDE SEQUENCE [LARGE SCALE GENOMIC DNA]</scope>
    <source>
        <strain evidence="5 6">DSM 18346</strain>
    </source>
</reference>
<dbReference type="OrthoDB" id="46236at2"/>
<dbReference type="InterPro" id="IPR050679">
    <property type="entry name" value="Bact_HTH_transcr_reg"/>
</dbReference>
<proteinExistence type="predicted"/>
<keyword evidence="1" id="KW-0805">Transcription regulation</keyword>
<dbReference type="PANTHER" id="PTHR44846:SF1">
    <property type="entry name" value="MANNOSYL-D-GLYCERATE TRANSPORT_METABOLISM SYSTEM REPRESSOR MNGR-RELATED"/>
    <property type="match status" value="1"/>
</dbReference>
<dbReference type="STRING" id="393762.SAMN05660472_01074"/>
<dbReference type="SMART" id="SM00345">
    <property type="entry name" value="HTH_GNTR"/>
    <property type="match status" value="1"/>
</dbReference>
<dbReference type="FunFam" id="1.10.10.10:FF:000079">
    <property type="entry name" value="GntR family transcriptional regulator"/>
    <property type="match status" value="1"/>
</dbReference>
<dbReference type="PRINTS" id="PR00035">
    <property type="entry name" value="HTHGNTR"/>
</dbReference>
<dbReference type="GO" id="GO:0045892">
    <property type="term" value="P:negative regulation of DNA-templated transcription"/>
    <property type="evidence" value="ECO:0007669"/>
    <property type="project" value="TreeGrafter"/>
</dbReference>
<protein>
    <submittedName>
        <fullName evidence="5">GntR family transcriptional regulator</fullName>
    </submittedName>
</protein>
<evidence type="ECO:0000313" key="6">
    <source>
        <dbReference type="Proteomes" id="UP000198718"/>
    </source>
</evidence>
<dbReference type="AlphaFoldDB" id="A0A1G9A6J3"/>
<evidence type="ECO:0000313" key="5">
    <source>
        <dbReference type="EMBL" id="SDK22956.1"/>
    </source>
</evidence>
<dbReference type="PANTHER" id="PTHR44846">
    <property type="entry name" value="MANNOSYL-D-GLYCERATE TRANSPORT/METABOLISM SYSTEM REPRESSOR MNGR-RELATED"/>
    <property type="match status" value="1"/>
</dbReference>
<dbReference type="InterPro" id="IPR036388">
    <property type="entry name" value="WH-like_DNA-bd_sf"/>
</dbReference>
<dbReference type="InterPro" id="IPR000524">
    <property type="entry name" value="Tscrpt_reg_HTH_GntR"/>
</dbReference>
<evidence type="ECO:0000256" key="2">
    <source>
        <dbReference type="ARBA" id="ARBA00023125"/>
    </source>
</evidence>
<dbReference type="SMART" id="SM00866">
    <property type="entry name" value="UTRA"/>
    <property type="match status" value="1"/>
</dbReference>
<sequence length="245" mass="28304">MIVINKELNENSIIPLYYQIKEILKENINNGVWQPDQEIPSENEMCEIFDVSRTTVRKAIQELEKENLIYKKRGKGTFVKSSKINKDLLGELSFFKEMQSLGFSASSSLIKKDILRPSEQIQKSLNLDDFKEVLVINRLRLVDDEPFAIETTYLEFEKYQDILKKDLNTLVLYEVLKSEYNVEVDKVTVYIEPIIIADFFTDYLNVPSGTPALSIKRTVLFTDGSGVFSEMIVRGDKAKFFITTK</sequence>
<dbReference type="Pfam" id="PF07702">
    <property type="entry name" value="UTRA"/>
    <property type="match status" value="1"/>
</dbReference>
<dbReference type="SUPFAM" id="SSF64288">
    <property type="entry name" value="Chorismate lyase-like"/>
    <property type="match status" value="1"/>
</dbReference>
<keyword evidence="6" id="KW-1185">Reference proteome</keyword>
<dbReference type="InterPro" id="IPR036390">
    <property type="entry name" value="WH_DNA-bd_sf"/>
</dbReference>
<dbReference type="Proteomes" id="UP000198718">
    <property type="component" value="Unassembled WGS sequence"/>
</dbReference>
<name>A0A1G9A6J3_9FIRM</name>
<dbReference type="InterPro" id="IPR011663">
    <property type="entry name" value="UTRA"/>
</dbReference>
<evidence type="ECO:0000256" key="1">
    <source>
        <dbReference type="ARBA" id="ARBA00023015"/>
    </source>
</evidence>
<gene>
    <name evidence="5" type="ORF">SAMN05660472_01074</name>
</gene>